<gene>
    <name evidence="1" type="ORF">LCGC14_1973510</name>
</gene>
<evidence type="ECO:0008006" key="2">
    <source>
        <dbReference type="Google" id="ProtNLM"/>
    </source>
</evidence>
<dbReference type="SUPFAM" id="SSF63825">
    <property type="entry name" value="YWTD domain"/>
    <property type="match status" value="1"/>
</dbReference>
<dbReference type="InterPro" id="IPR013424">
    <property type="entry name" value="Ice-binding_C"/>
</dbReference>
<reference evidence="1" key="1">
    <citation type="journal article" date="2015" name="Nature">
        <title>Complex archaea that bridge the gap between prokaryotes and eukaryotes.</title>
        <authorList>
            <person name="Spang A."/>
            <person name="Saw J.H."/>
            <person name="Jorgensen S.L."/>
            <person name="Zaremba-Niedzwiedzka K."/>
            <person name="Martijn J."/>
            <person name="Lind A.E."/>
            <person name="van Eijk R."/>
            <person name="Schleper C."/>
            <person name="Guy L."/>
            <person name="Ettema T.J."/>
        </authorList>
    </citation>
    <scope>NUCLEOTIDE SEQUENCE</scope>
</reference>
<dbReference type="EMBL" id="LAZR01021948">
    <property type="protein sequence ID" value="KKL83561.1"/>
    <property type="molecule type" value="Genomic_DNA"/>
</dbReference>
<evidence type="ECO:0000313" key="1">
    <source>
        <dbReference type="EMBL" id="KKL83561.1"/>
    </source>
</evidence>
<organism evidence="1">
    <name type="scientific">marine sediment metagenome</name>
    <dbReference type="NCBI Taxonomy" id="412755"/>
    <lineage>
        <taxon>unclassified sequences</taxon>
        <taxon>metagenomes</taxon>
        <taxon>ecological metagenomes</taxon>
    </lineage>
</organism>
<proteinExistence type="predicted"/>
<sequence>MKSASRTWTRLLPLLASVILCPISAADLSAQDLIIFDETSGNGSPRGFYSVDPDDGSISLLTTVGSASGDRLTGFSYCPEDGMVYAGSNAGRIWKISPVTGETSLVGDTGLNWIRGLTFSPVDGKLYGLGLGPKLYEVNPDTADLLELGTVPDLDAGLAASANGMLYGQKDSPKVILAINIVTLVATTIHVSPEPLPMSNFTFASGGRLFGVNWGNGGVYEFDLQTHTTLEVGRYSEHIQGTIGVFAIPEPVTLPVLIDVKPGSWPNPLNPKSRGVLPTAVLGSETFDVTTIDPATIVLGMEGDEDTVSPLRWNIEDVGTPFEGDPGDGHDLGADGFADLTLKFKMQDVVAAFDLWDLTGETVALTISGELADGTAFEGTDWLGVLTTGSAKEDLLADLQDFGIALESFGQQAASPSAIPEPATAVLVALGALAMIRRRTRR</sequence>
<accession>A0A0F9FZ79</accession>
<dbReference type="AlphaFoldDB" id="A0A0F9FZ79"/>
<dbReference type="Gene3D" id="2.130.10.10">
    <property type="entry name" value="YVTN repeat-like/Quinoprotein amine dehydrogenase"/>
    <property type="match status" value="1"/>
</dbReference>
<name>A0A0F9FZ79_9ZZZZ</name>
<comment type="caution">
    <text evidence="1">The sequence shown here is derived from an EMBL/GenBank/DDBJ whole genome shotgun (WGS) entry which is preliminary data.</text>
</comment>
<dbReference type="NCBIfam" id="TIGR02595">
    <property type="entry name" value="PEP_CTERM"/>
    <property type="match status" value="1"/>
</dbReference>
<dbReference type="InterPro" id="IPR015943">
    <property type="entry name" value="WD40/YVTN_repeat-like_dom_sf"/>
</dbReference>
<protein>
    <recommendedName>
        <fullName evidence="2">PEP-CTERM protein-sorting domain-containing protein</fullName>
    </recommendedName>
</protein>